<sequence length="201" mass="22652">MTENVIEMLAGIKKLPEEMQQVLKLAACIGNSFDLGTLAVISEKSPEKVAANLREAVSQDFVISTSSSTAYKFVHDRIQQAAYFLIPETQTKAIHWKIGQLLLHTPKEAQEDKIFEIVNQLNQGIELSEYQQDLPSAAVRYANANAPYIDQSQRDELAKLNLIAAKKAKSSTAYEQAFRFLKLALYLLGIDCWQRQYKLTL</sequence>
<organism evidence="1 2">
    <name type="scientific">Microseira wollei NIES-4236</name>
    <dbReference type="NCBI Taxonomy" id="2530354"/>
    <lineage>
        <taxon>Bacteria</taxon>
        <taxon>Bacillati</taxon>
        <taxon>Cyanobacteriota</taxon>
        <taxon>Cyanophyceae</taxon>
        <taxon>Oscillatoriophycideae</taxon>
        <taxon>Aerosakkonematales</taxon>
        <taxon>Aerosakkonemataceae</taxon>
        <taxon>Microseira</taxon>
    </lineage>
</organism>
<dbReference type="InterPro" id="IPR053159">
    <property type="entry name" value="Hybrid_Histidine_Kinase"/>
</dbReference>
<accession>A0AAV3XRM9</accession>
<comment type="caution">
    <text evidence="1">The sequence shown here is derived from an EMBL/GenBank/DDBJ whole genome shotgun (WGS) entry which is preliminary data.</text>
</comment>
<dbReference type="AlphaFoldDB" id="A0AAV3XRM9"/>
<reference evidence="1" key="1">
    <citation type="submission" date="2019-10" db="EMBL/GenBank/DDBJ databases">
        <title>Draft genome sequece of Microseira wollei NIES-4236.</title>
        <authorList>
            <person name="Yamaguchi H."/>
            <person name="Suzuki S."/>
            <person name="Kawachi M."/>
        </authorList>
    </citation>
    <scope>NUCLEOTIDE SEQUENCE</scope>
    <source>
        <strain evidence="1">NIES-4236</strain>
    </source>
</reference>
<dbReference type="PANTHER" id="PTHR43642">
    <property type="entry name" value="HYBRID SIGNAL TRANSDUCTION HISTIDINE KINASE G"/>
    <property type="match status" value="1"/>
</dbReference>
<dbReference type="Proteomes" id="UP001050975">
    <property type="component" value="Unassembled WGS sequence"/>
</dbReference>
<protein>
    <submittedName>
        <fullName evidence="1">Multi-sensor signal transduction multi-kinase</fullName>
    </submittedName>
</protein>
<evidence type="ECO:0000313" key="2">
    <source>
        <dbReference type="Proteomes" id="UP001050975"/>
    </source>
</evidence>
<name>A0AAV3XRM9_9CYAN</name>
<evidence type="ECO:0000313" key="1">
    <source>
        <dbReference type="EMBL" id="GET43631.1"/>
    </source>
</evidence>
<dbReference type="PANTHER" id="PTHR43642:SF1">
    <property type="entry name" value="HYBRID SIGNAL TRANSDUCTION HISTIDINE KINASE G"/>
    <property type="match status" value="1"/>
</dbReference>
<gene>
    <name evidence="1" type="ORF">MiSe_84560</name>
</gene>
<dbReference type="EMBL" id="BLAY01000238">
    <property type="protein sequence ID" value="GET43631.1"/>
    <property type="molecule type" value="Genomic_DNA"/>
</dbReference>
<dbReference type="RefSeq" id="WP_226592635.1">
    <property type="nucleotide sequence ID" value="NZ_BLAY01000238.1"/>
</dbReference>
<keyword evidence="2" id="KW-1185">Reference proteome</keyword>
<proteinExistence type="predicted"/>